<gene>
    <name evidence="2" type="ORF">QN277_010743</name>
</gene>
<dbReference type="PANTHER" id="PTHR37182">
    <property type="entry name" value="F24J8.11 PROTEIN"/>
    <property type="match status" value="1"/>
</dbReference>
<proteinExistence type="predicted"/>
<dbReference type="AlphaFoldDB" id="A0AAE1IQA8"/>
<name>A0AAE1IQA8_9FABA</name>
<accession>A0AAE1IQA8</accession>
<sequence>MAHSLTMAAGAAASAATAISKRGRSVRGDCKCNSRSCIRFSSFLITPSAGHHYHQASASNEASPQYHCISLPRRALIISGTMLLVLSLSEHSQNARAAARKPPPSPSEEKRDPNVSGVQAKVLASKKRKDAMKQAVSKLREKGDLIKQPPQ</sequence>
<organism evidence="2 3">
    <name type="scientific">Acacia crassicarpa</name>
    <name type="common">northern wattle</name>
    <dbReference type="NCBI Taxonomy" id="499986"/>
    <lineage>
        <taxon>Eukaryota</taxon>
        <taxon>Viridiplantae</taxon>
        <taxon>Streptophyta</taxon>
        <taxon>Embryophyta</taxon>
        <taxon>Tracheophyta</taxon>
        <taxon>Spermatophyta</taxon>
        <taxon>Magnoliopsida</taxon>
        <taxon>eudicotyledons</taxon>
        <taxon>Gunneridae</taxon>
        <taxon>Pentapetalae</taxon>
        <taxon>rosids</taxon>
        <taxon>fabids</taxon>
        <taxon>Fabales</taxon>
        <taxon>Fabaceae</taxon>
        <taxon>Caesalpinioideae</taxon>
        <taxon>mimosoid clade</taxon>
        <taxon>Acacieae</taxon>
        <taxon>Acacia</taxon>
    </lineage>
</organism>
<dbReference type="Proteomes" id="UP001293593">
    <property type="component" value="Unassembled WGS sequence"/>
</dbReference>
<evidence type="ECO:0000313" key="2">
    <source>
        <dbReference type="EMBL" id="KAK4253439.1"/>
    </source>
</evidence>
<comment type="caution">
    <text evidence="2">The sequence shown here is derived from an EMBL/GenBank/DDBJ whole genome shotgun (WGS) entry which is preliminary data.</text>
</comment>
<evidence type="ECO:0000313" key="3">
    <source>
        <dbReference type="Proteomes" id="UP001293593"/>
    </source>
</evidence>
<keyword evidence="3" id="KW-1185">Reference proteome</keyword>
<reference evidence="2" key="1">
    <citation type="submission" date="2023-10" db="EMBL/GenBank/DDBJ databases">
        <title>Chromosome-level genome of the transformable northern wattle, Acacia crassicarpa.</title>
        <authorList>
            <person name="Massaro I."/>
            <person name="Sinha N.R."/>
            <person name="Poethig S."/>
            <person name="Leichty A.R."/>
        </authorList>
    </citation>
    <scope>NUCLEOTIDE SEQUENCE</scope>
    <source>
        <strain evidence="2">Acra3RX</strain>
        <tissue evidence="2">Leaf</tissue>
    </source>
</reference>
<dbReference type="PANTHER" id="PTHR37182:SF2">
    <property type="entry name" value="F24J8.11 PROTEIN"/>
    <property type="match status" value="1"/>
</dbReference>
<protein>
    <submittedName>
        <fullName evidence="2">Uncharacterized protein</fullName>
    </submittedName>
</protein>
<evidence type="ECO:0000256" key="1">
    <source>
        <dbReference type="SAM" id="MobiDB-lite"/>
    </source>
</evidence>
<dbReference type="EMBL" id="JAWXYG010000016">
    <property type="protein sequence ID" value="KAK4253439.1"/>
    <property type="molecule type" value="Genomic_DNA"/>
</dbReference>
<feature type="region of interest" description="Disordered" evidence="1">
    <location>
        <begin position="92"/>
        <end position="151"/>
    </location>
</feature>